<dbReference type="Proteomes" id="UP000269265">
    <property type="component" value="Unassembled WGS sequence"/>
</dbReference>
<dbReference type="SUPFAM" id="SSF109604">
    <property type="entry name" value="HD-domain/PDEase-like"/>
    <property type="match status" value="1"/>
</dbReference>
<dbReference type="InterPro" id="IPR037522">
    <property type="entry name" value="HD_GYP_dom"/>
</dbReference>
<name>A0A3R8S2H8_9BURK</name>
<protein>
    <submittedName>
        <fullName evidence="3">HD domain-containing protein</fullName>
    </submittedName>
</protein>
<dbReference type="RefSeq" id="WP_125243008.1">
    <property type="nucleotide sequence ID" value="NZ_RSED01000006.1"/>
</dbReference>
<comment type="caution">
    <text evidence="3">The sequence shown here is derived from an EMBL/GenBank/DDBJ whole genome shotgun (WGS) entry which is preliminary data.</text>
</comment>
<evidence type="ECO:0000313" key="4">
    <source>
        <dbReference type="Proteomes" id="UP000269265"/>
    </source>
</evidence>
<proteinExistence type="predicted"/>
<keyword evidence="4" id="KW-1185">Reference proteome</keyword>
<dbReference type="InterPro" id="IPR006674">
    <property type="entry name" value="HD_domain"/>
</dbReference>
<sequence length="219" mass="23633">MHVNSPGLAARWSGTQALTGISPEELARETAAVMRALEERNDHTAAHCTRTCALARAIGHSLGLLSDELRVLELAAMLHDVGKIGIPDRILLKPGRLDAEELRVMRTHPCRGYEILSAVPDAQINAVAAVALCHHEAVDGSGYPNGLSGDAIPDLARIVAVADAYDAIAAARPYHQPRTHAQVMRILMDENGHQYDVEVLSKFVRIIESSAHRAPDQAP</sequence>
<dbReference type="Pfam" id="PF13487">
    <property type="entry name" value="HD_5"/>
    <property type="match status" value="1"/>
</dbReference>
<evidence type="ECO:0000313" key="3">
    <source>
        <dbReference type="EMBL" id="RRS04634.1"/>
    </source>
</evidence>
<gene>
    <name evidence="3" type="ORF">EIP75_09430</name>
</gene>
<reference evidence="3 4" key="1">
    <citation type="submission" date="2018-12" db="EMBL/GenBank/DDBJ databases">
        <title>The whole draft genome of Aquabacterium sp. SJQ9.</title>
        <authorList>
            <person name="Sun L."/>
            <person name="Gao X."/>
            <person name="Chen W."/>
            <person name="Huang K."/>
        </authorList>
    </citation>
    <scope>NUCLEOTIDE SEQUENCE [LARGE SCALE GENOMIC DNA]</scope>
    <source>
        <strain evidence="3 4">SJQ9</strain>
    </source>
</reference>
<organism evidence="3 4">
    <name type="scientific">Aquabacterium soli</name>
    <dbReference type="NCBI Taxonomy" id="2493092"/>
    <lineage>
        <taxon>Bacteria</taxon>
        <taxon>Pseudomonadati</taxon>
        <taxon>Pseudomonadota</taxon>
        <taxon>Betaproteobacteria</taxon>
        <taxon>Burkholderiales</taxon>
        <taxon>Aquabacterium</taxon>
    </lineage>
</organism>
<dbReference type="CDD" id="cd00077">
    <property type="entry name" value="HDc"/>
    <property type="match status" value="1"/>
</dbReference>
<evidence type="ECO:0000259" key="1">
    <source>
        <dbReference type="PROSITE" id="PS51831"/>
    </source>
</evidence>
<dbReference type="PANTHER" id="PTHR45228">
    <property type="entry name" value="CYCLIC DI-GMP PHOSPHODIESTERASE TM_0186-RELATED"/>
    <property type="match status" value="1"/>
</dbReference>
<accession>A0A3R8S2H8</accession>
<dbReference type="Gene3D" id="1.10.3210.10">
    <property type="entry name" value="Hypothetical protein af1432"/>
    <property type="match status" value="1"/>
</dbReference>
<feature type="domain" description="HD" evidence="1">
    <location>
        <begin position="44"/>
        <end position="168"/>
    </location>
</feature>
<dbReference type="GO" id="GO:0008081">
    <property type="term" value="F:phosphoric diester hydrolase activity"/>
    <property type="evidence" value="ECO:0007669"/>
    <property type="project" value="UniProtKB-ARBA"/>
</dbReference>
<evidence type="ECO:0000259" key="2">
    <source>
        <dbReference type="PROSITE" id="PS51832"/>
    </source>
</evidence>
<dbReference type="InterPro" id="IPR052020">
    <property type="entry name" value="Cyclic_di-GMP/3'3'-cGAMP_PDE"/>
</dbReference>
<dbReference type="AlphaFoldDB" id="A0A3R8S2H8"/>
<dbReference type="SMART" id="SM00471">
    <property type="entry name" value="HDc"/>
    <property type="match status" value="1"/>
</dbReference>
<dbReference type="PROSITE" id="PS51832">
    <property type="entry name" value="HD_GYP"/>
    <property type="match status" value="1"/>
</dbReference>
<feature type="domain" description="HD-GYP" evidence="2">
    <location>
        <begin position="22"/>
        <end position="219"/>
    </location>
</feature>
<dbReference type="PROSITE" id="PS51831">
    <property type="entry name" value="HD"/>
    <property type="match status" value="1"/>
</dbReference>
<dbReference type="OrthoDB" id="9780948at2"/>
<dbReference type="EMBL" id="RSED01000006">
    <property type="protein sequence ID" value="RRS04634.1"/>
    <property type="molecule type" value="Genomic_DNA"/>
</dbReference>
<dbReference type="InterPro" id="IPR003607">
    <property type="entry name" value="HD/PDEase_dom"/>
</dbReference>
<dbReference type="PANTHER" id="PTHR45228:SF4">
    <property type="entry name" value="LIPOPROTEIN"/>
    <property type="match status" value="1"/>
</dbReference>